<keyword evidence="3" id="KW-1185">Reference proteome</keyword>
<evidence type="ECO:0000256" key="1">
    <source>
        <dbReference type="SAM" id="MobiDB-lite"/>
    </source>
</evidence>
<dbReference type="RefSeq" id="XP_002540674.1">
    <property type="nucleotide sequence ID" value="XM_002540628.1"/>
</dbReference>
<dbReference type="Gene3D" id="3.40.50.150">
    <property type="entry name" value="Vaccinia Virus protein VP39"/>
    <property type="match status" value="1"/>
</dbReference>
<evidence type="ECO:0008006" key="4">
    <source>
        <dbReference type="Google" id="ProtNLM"/>
    </source>
</evidence>
<sequence>MAEQSSTARSDPHPSYQPHIVPEDDHELYDDDSDGASIESSTASLSSSIMNYRYGHYLDSKCAPASNLQADMNPMMNESKIGWTWYASLWLPAVIQAVSYCCQHHHIWSMITGGDLYRAPLPPGVSKILDLGTGTGSWAIDVAELPPNCKFEIDDFESPWNFTQPFDFVHVRNIEGSVKDYPRLFKQALANLEPGGWFEVADSTVGLFGDDDTIEKATSLSEWRDRLIEASGKFGKPMGVSHNYKQWMIDAGFENVTEELYKVPFSPWAKDRKLKELGRYQQAMMLEALEAYSLALFTRVLGWNVARIQLLLVGVRKELMDRSLHIYSRYYIVYGQKPKAS</sequence>
<evidence type="ECO:0000313" key="2">
    <source>
        <dbReference type="EMBL" id="EEP75341.1"/>
    </source>
</evidence>
<dbReference type="GeneID" id="8441407"/>
<name>C4JKY7_UNCRE</name>
<dbReference type="HOGENOM" id="CLU_010595_0_2_1"/>
<dbReference type="OrthoDB" id="2013972at2759"/>
<evidence type="ECO:0000313" key="3">
    <source>
        <dbReference type="Proteomes" id="UP000002058"/>
    </source>
</evidence>
<gene>
    <name evidence="2" type="ORF">UREG_00187</name>
</gene>
<dbReference type="KEGG" id="ure:UREG_00187"/>
<feature type="compositionally biased region" description="Acidic residues" evidence="1">
    <location>
        <begin position="24"/>
        <end position="34"/>
    </location>
</feature>
<dbReference type="Proteomes" id="UP000002058">
    <property type="component" value="Unassembled WGS sequence"/>
</dbReference>
<dbReference type="CDD" id="cd02440">
    <property type="entry name" value="AdoMet_MTases"/>
    <property type="match status" value="1"/>
</dbReference>
<feature type="region of interest" description="Disordered" evidence="1">
    <location>
        <begin position="1"/>
        <end position="40"/>
    </location>
</feature>
<dbReference type="EMBL" id="CH476615">
    <property type="protein sequence ID" value="EEP75341.1"/>
    <property type="molecule type" value="Genomic_DNA"/>
</dbReference>
<dbReference type="Pfam" id="PF13489">
    <property type="entry name" value="Methyltransf_23"/>
    <property type="match status" value="1"/>
</dbReference>
<dbReference type="OMA" id="DFELPWN"/>
<organism evidence="2 3">
    <name type="scientific">Uncinocarpus reesii (strain UAMH 1704)</name>
    <dbReference type="NCBI Taxonomy" id="336963"/>
    <lineage>
        <taxon>Eukaryota</taxon>
        <taxon>Fungi</taxon>
        <taxon>Dikarya</taxon>
        <taxon>Ascomycota</taxon>
        <taxon>Pezizomycotina</taxon>
        <taxon>Eurotiomycetes</taxon>
        <taxon>Eurotiomycetidae</taxon>
        <taxon>Onygenales</taxon>
        <taxon>Onygenaceae</taxon>
        <taxon>Uncinocarpus</taxon>
    </lineage>
</organism>
<proteinExistence type="predicted"/>
<dbReference type="InParanoid" id="C4JKY7"/>
<dbReference type="eggNOG" id="ENOG502QSKG">
    <property type="taxonomic scope" value="Eukaryota"/>
</dbReference>
<reference evidence="3" key="1">
    <citation type="journal article" date="2009" name="Genome Res.">
        <title>Comparative genomic analyses of the human fungal pathogens Coccidioides and their relatives.</title>
        <authorList>
            <person name="Sharpton T.J."/>
            <person name="Stajich J.E."/>
            <person name="Rounsley S.D."/>
            <person name="Gardner M.J."/>
            <person name="Wortman J.R."/>
            <person name="Jordar V.S."/>
            <person name="Maiti R."/>
            <person name="Kodira C.D."/>
            <person name="Neafsey D.E."/>
            <person name="Zeng Q."/>
            <person name="Hung C.-Y."/>
            <person name="McMahan C."/>
            <person name="Muszewska A."/>
            <person name="Grynberg M."/>
            <person name="Mandel M.A."/>
            <person name="Kellner E.M."/>
            <person name="Barker B.M."/>
            <person name="Galgiani J.N."/>
            <person name="Orbach M.J."/>
            <person name="Kirkland T.N."/>
            <person name="Cole G.T."/>
            <person name="Henn M.R."/>
            <person name="Birren B.W."/>
            <person name="Taylor J.W."/>
        </authorList>
    </citation>
    <scope>NUCLEOTIDE SEQUENCE [LARGE SCALE GENOMIC DNA]</scope>
    <source>
        <strain evidence="3">UAMH 1704</strain>
    </source>
</reference>
<protein>
    <recommendedName>
        <fullName evidence="4">Methyltransferase</fullName>
    </recommendedName>
</protein>
<dbReference type="AlphaFoldDB" id="C4JKY7"/>
<dbReference type="InterPro" id="IPR029063">
    <property type="entry name" value="SAM-dependent_MTases_sf"/>
</dbReference>
<dbReference type="SUPFAM" id="SSF53335">
    <property type="entry name" value="S-adenosyl-L-methionine-dependent methyltransferases"/>
    <property type="match status" value="1"/>
</dbReference>
<dbReference type="VEuPathDB" id="FungiDB:UREG_00187"/>
<accession>C4JKY7</accession>